<evidence type="ECO:0008006" key="4">
    <source>
        <dbReference type="Google" id="ProtNLM"/>
    </source>
</evidence>
<dbReference type="EMBL" id="CABHML010000069">
    <property type="protein sequence ID" value="VUW84359.1"/>
    <property type="molecule type" value="Genomic_DNA"/>
</dbReference>
<reference evidence="2 3" key="1">
    <citation type="submission" date="2019-07" db="EMBL/GenBank/DDBJ databases">
        <authorList>
            <person name="Chang H.-W."/>
            <person name="Raman A."/>
            <person name="Venkatesh S."/>
            <person name="Gehrig J."/>
        </authorList>
    </citation>
    <scope>NUCLEOTIDE SEQUENCE [LARGE SCALE GENOMIC DNA]</scope>
    <source>
        <strain evidence="2">B.longum_ssp_infantis_4</strain>
    </source>
</reference>
<dbReference type="Proteomes" id="UP000319252">
    <property type="component" value="Unassembled WGS sequence"/>
</dbReference>
<accession>A0A564S1P3</accession>
<proteinExistence type="predicted"/>
<dbReference type="RefSeq" id="WP_154050637.1">
    <property type="nucleotide sequence ID" value="NZ_CABHML010000069.1"/>
</dbReference>
<feature type="region of interest" description="Disordered" evidence="1">
    <location>
        <begin position="71"/>
        <end position="107"/>
    </location>
</feature>
<organism evidence="2 3">
    <name type="scientific">Bifidobacterium longum subsp. infantis</name>
    <dbReference type="NCBI Taxonomy" id="1682"/>
    <lineage>
        <taxon>Bacteria</taxon>
        <taxon>Bacillati</taxon>
        <taxon>Actinomycetota</taxon>
        <taxon>Actinomycetes</taxon>
        <taxon>Bifidobacteriales</taxon>
        <taxon>Bifidobacteriaceae</taxon>
        <taxon>Bifidobacterium</taxon>
    </lineage>
</organism>
<evidence type="ECO:0000313" key="2">
    <source>
        <dbReference type="EMBL" id="VUW84359.1"/>
    </source>
</evidence>
<sequence>MSKKKISIVGAVVVALAIIGSACGWWFGYEAPHREALASYENAVSMVNSKNKKLDDSLAKLTELIDSKDETLDPQTKKDASEVAKSAKEERRTVGEQPKKTDELNQKASELSKPLDYTATIAKIDEAATNVENGIKQLKQVTEPSQDFVMARLKEVPGILNMAPVTEDNDPNGNLNKAGGYTSTVYFESQNVDQSTVYGNDLIDKGTDAGGAIETYKTNEDVTKRDTYLGALDGGILSSGSHKVIGTVLIRTSNELTATQQNELTQAIINALTRLE</sequence>
<gene>
    <name evidence="2" type="ORF">BLONGUMMC1_01627</name>
</gene>
<feature type="compositionally biased region" description="Basic and acidic residues" evidence="1">
    <location>
        <begin position="71"/>
        <end position="105"/>
    </location>
</feature>
<protein>
    <recommendedName>
        <fullName evidence="4">EbhA</fullName>
    </recommendedName>
</protein>
<evidence type="ECO:0000256" key="1">
    <source>
        <dbReference type="SAM" id="MobiDB-lite"/>
    </source>
</evidence>
<dbReference type="AlphaFoldDB" id="A0A564S1P3"/>
<dbReference type="PROSITE" id="PS51257">
    <property type="entry name" value="PROKAR_LIPOPROTEIN"/>
    <property type="match status" value="1"/>
</dbReference>
<name>A0A564S1P3_BIFLI</name>
<evidence type="ECO:0000313" key="3">
    <source>
        <dbReference type="Proteomes" id="UP000319252"/>
    </source>
</evidence>